<gene>
    <name evidence="1" type="ORF">FRX31_003528</name>
</gene>
<dbReference type="AlphaFoldDB" id="A0A7J6XDD6"/>
<protein>
    <submittedName>
        <fullName evidence="1">Uncharacterized protein</fullName>
    </submittedName>
</protein>
<proteinExistence type="predicted"/>
<evidence type="ECO:0000313" key="2">
    <source>
        <dbReference type="Proteomes" id="UP000554482"/>
    </source>
</evidence>
<organism evidence="1 2">
    <name type="scientific">Thalictrum thalictroides</name>
    <name type="common">Rue-anemone</name>
    <name type="synonym">Anemone thalictroides</name>
    <dbReference type="NCBI Taxonomy" id="46969"/>
    <lineage>
        <taxon>Eukaryota</taxon>
        <taxon>Viridiplantae</taxon>
        <taxon>Streptophyta</taxon>
        <taxon>Embryophyta</taxon>
        <taxon>Tracheophyta</taxon>
        <taxon>Spermatophyta</taxon>
        <taxon>Magnoliopsida</taxon>
        <taxon>Ranunculales</taxon>
        <taxon>Ranunculaceae</taxon>
        <taxon>Thalictroideae</taxon>
        <taxon>Thalictrum</taxon>
    </lineage>
</organism>
<comment type="caution">
    <text evidence="1">The sequence shown here is derived from an EMBL/GenBank/DDBJ whole genome shotgun (WGS) entry which is preliminary data.</text>
</comment>
<sequence length="162" mass="18931">MIECYGSNLQSRRNFPSTLPTLHRVNCVSMEVSPKPTTKGGFRTYLPRERMLLRKMGKLEKGSSVTEPDEDIEISERNMDVRGKVESDLEGLEVAFMRRWNHESNGDIIELGEEAGEDEERWQRSLIGKLQTKRWFGEDEIKKELIRNWNTTNKFEFMMAAE</sequence>
<evidence type="ECO:0000313" key="1">
    <source>
        <dbReference type="EMBL" id="KAF5206885.1"/>
    </source>
</evidence>
<dbReference type="Proteomes" id="UP000554482">
    <property type="component" value="Unassembled WGS sequence"/>
</dbReference>
<keyword evidence="2" id="KW-1185">Reference proteome</keyword>
<dbReference type="EMBL" id="JABWDY010002115">
    <property type="protein sequence ID" value="KAF5206885.1"/>
    <property type="molecule type" value="Genomic_DNA"/>
</dbReference>
<accession>A0A7J6XDD6</accession>
<feature type="non-terminal residue" evidence="1">
    <location>
        <position position="162"/>
    </location>
</feature>
<reference evidence="1 2" key="1">
    <citation type="submission" date="2020-06" db="EMBL/GenBank/DDBJ databases">
        <title>Transcriptomic and genomic resources for Thalictrum thalictroides and T. hernandezii: Facilitating candidate gene discovery in an emerging model plant lineage.</title>
        <authorList>
            <person name="Arias T."/>
            <person name="Riano-Pachon D.M."/>
            <person name="Di Stilio V.S."/>
        </authorList>
    </citation>
    <scope>NUCLEOTIDE SEQUENCE [LARGE SCALE GENOMIC DNA]</scope>
    <source>
        <strain evidence="2">cv. WT478/WT964</strain>
        <tissue evidence="1">Leaves</tissue>
    </source>
</reference>
<name>A0A7J6XDD6_THATH</name>